<protein>
    <submittedName>
        <fullName evidence="1">Uncharacterized protein</fullName>
    </submittedName>
</protein>
<sequence length="332" mass="35774">MSQSDEFAPRCKALISDRPAFCSWFATAPVCGRCCRLALTCVLAPDTSNLGCSPCLTSKVACPHKLSYLFDFTKETFFSSRSDFDAAQENLKVHRPRAVRHGGPQKLIPSSVPVPVPIPIAVPIPIPALPPLSLPSISVPPPVSAPVPPILDPQVQLTALITDARPIDIFQRKPERPAFIPAAEELHSLNSSSLSALSLPDLLCVTTTLLNCFQTIDGISAFTFLFVGFICFFHRPASPMSSDPSSSSSLPEDLPKLCLNTILTSHLKLSLALKVTRQRLLLPPSSADVLPPYARSALDVMFTDAESVLASMVGVTDGYVRVFPALFPTDLP</sequence>
<evidence type="ECO:0000313" key="2">
    <source>
        <dbReference type="Proteomes" id="UP001221757"/>
    </source>
</evidence>
<dbReference type="Proteomes" id="UP001221757">
    <property type="component" value="Unassembled WGS sequence"/>
</dbReference>
<comment type="caution">
    <text evidence="1">The sequence shown here is derived from an EMBL/GenBank/DDBJ whole genome shotgun (WGS) entry which is preliminary data.</text>
</comment>
<keyword evidence="2" id="KW-1185">Reference proteome</keyword>
<name>A0AAD7H1Z6_MYCRO</name>
<accession>A0AAD7H1Z6</accession>
<proteinExistence type="predicted"/>
<dbReference type="EMBL" id="JARKIE010000002">
    <property type="protein sequence ID" value="KAJ7709980.1"/>
    <property type="molecule type" value="Genomic_DNA"/>
</dbReference>
<gene>
    <name evidence="1" type="ORF">B0H17DRAFT_1030065</name>
</gene>
<reference evidence="1" key="1">
    <citation type="submission" date="2023-03" db="EMBL/GenBank/DDBJ databases">
        <title>Massive genome expansion in bonnet fungi (Mycena s.s.) driven by repeated elements and novel gene families across ecological guilds.</title>
        <authorList>
            <consortium name="Lawrence Berkeley National Laboratory"/>
            <person name="Harder C.B."/>
            <person name="Miyauchi S."/>
            <person name="Viragh M."/>
            <person name="Kuo A."/>
            <person name="Thoen E."/>
            <person name="Andreopoulos B."/>
            <person name="Lu D."/>
            <person name="Skrede I."/>
            <person name="Drula E."/>
            <person name="Henrissat B."/>
            <person name="Morin E."/>
            <person name="Kohler A."/>
            <person name="Barry K."/>
            <person name="LaButti K."/>
            <person name="Morin E."/>
            <person name="Salamov A."/>
            <person name="Lipzen A."/>
            <person name="Mereny Z."/>
            <person name="Hegedus B."/>
            <person name="Baldrian P."/>
            <person name="Stursova M."/>
            <person name="Weitz H."/>
            <person name="Taylor A."/>
            <person name="Grigoriev I.V."/>
            <person name="Nagy L.G."/>
            <person name="Martin F."/>
            <person name="Kauserud H."/>
        </authorList>
    </citation>
    <scope>NUCLEOTIDE SEQUENCE</scope>
    <source>
        <strain evidence="1">CBHHK067</strain>
    </source>
</reference>
<evidence type="ECO:0000313" key="1">
    <source>
        <dbReference type="EMBL" id="KAJ7709980.1"/>
    </source>
</evidence>
<organism evidence="1 2">
    <name type="scientific">Mycena rosella</name>
    <name type="common">Pink bonnet</name>
    <name type="synonym">Agaricus rosellus</name>
    <dbReference type="NCBI Taxonomy" id="1033263"/>
    <lineage>
        <taxon>Eukaryota</taxon>
        <taxon>Fungi</taxon>
        <taxon>Dikarya</taxon>
        <taxon>Basidiomycota</taxon>
        <taxon>Agaricomycotina</taxon>
        <taxon>Agaricomycetes</taxon>
        <taxon>Agaricomycetidae</taxon>
        <taxon>Agaricales</taxon>
        <taxon>Marasmiineae</taxon>
        <taxon>Mycenaceae</taxon>
        <taxon>Mycena</taxon>
    </lineage>
</organism>
<dbReference type="AlphaFoldDB" id="A0AAD7H1Z6"/>